<evidence type="ECO:0008006" key="4">
    <source>
        <dbReference type="Google" id="ProtNLM"/>
    </source>
</evidence>
<keyword evidence="1" id="KW-0472">Membrane</keyword>
<keyword evidence="1" id="KW-0812">Transmembrane</keyword>
<keyword evidence="1" id="KW-1133">Transmembrane helix</keyword>
<dbReference type="RefSeq" id="WP_095607676.1">
    <property type="nucleotide sequence ID" value="NZ_NSKE01000013.1"/>
</dbReference>
<evidence type="ECO:0000256" key="1">
    <source>
        <dbReference type="SAM" id="Phobius"/>
    </source>
</evidence>
<evidence type="ECO:0000313" key="2">
    <source>
        <dbReference type="EMBL" id="PAU92823.1"/>
    </source>
</evidence>
<dbReference type="OrthoDB" id="157646at2"/>
<accession>A0A2A2G7L1</accession>
<sequence length="87" mass="10241">MIIFIIVTAIILFLILLGYNAFASYKWHNNNLGKQYKSEAEHFYWYFIYYNPDDPRLFKPRGGGYTLNFARATVIIIGGYIFAIIYL</sequence>
<organism evidence="2 3">
    <name type="scientific">Fodinibius salipaludis</name>
    <dbReference type="NCBI Taxonomy" id="2032627"/>
    <lineage>
        <taxon>Bacteria</taxon>
        <taxon>Pseudomonadati</taxon>
        <taxon>Balneolota</taxon>
        <taxon>Balneolia</taxon>
        <taxon>Balneolales</taxon>
        <taxon>Balneolaceae</taxon>
        <taxon>Fodinibius</taxon>
    </lineage>
</organism>
<proteinExistence type="predicted"/>
<dbReference type="AlphaFoldDB" id="A0A2A2G7L1"/>
<dbReference type="Proteomes" id="UP000218831">
    <property type="component" value="Unassembled WGS sequence"/>
</dbReference>
<comment type="caution">
    <text evidence="2">The sequence shown here is derived from an EMBL/GenBank/DDBJ whole genome shotgun (WGS) entry which is preliminary data.</text>
</comment>
<keyword evidence="3" id="KW-1185">Reference proteome</keyword>
<protein>
    <recommendedName>
        <fullName evidence="4">DUF5808 domain-containing protein</fullName>
    </recommendedName>
</protein>
<gene>
    <name evidence="2" type="ORF">CK503_15145</name>
</gene>
<dbReference type="EMBL" id="NSKE01000013">
    <property type="protein sequence ID" value="PAU92823.1"/>
    <property type="molecule type" value="Genomic_DNA"/>
</dbReference>
<reference evidence="2 3" key="1">
    <citation type="submission" date="2017-08" db="EMBL/GenBank/DDBJ databases">
        <title>Aliifodinibius alkalisoli sp. nov., isolated from saline alkaline soil.</title>
        <authorList>
            <person name="Liu D."/>
            <person name="Zhang G."/>
        </authorList>
    </citation>
    <scope>NUCLEOTIDE SEQUENCE [LARGE SCALE GENOMIC DNA]</scope>
    <source>
        <strain evidence="2 3">WN023</strain>
    </source>
</reference>
<feature type="transmembrane region" description="Helical" evidence="1">
    <location>
        <begin position="65"/>
        <end position="86"/>
    </location>
</feature>
<evidence type="ECO:0000313" key="3">
    <source>
        <dbReference type="Proteomes" id="UP000218831"/>
    </source>
</evidence>
<name>A0A2A2G7L1_9BACT</name>